<dbReference type="Proteomes" id="UP000306441">
    <property type="component" value="Unassembled WGS sequence"/>
</dbReference>
<gene>
    <name evidence="1" type="ORF">E6C48_22360</name>
</gene>
<feature type="non-terminal residue" evidence="1">
    <location>
        <position position="1"/>
    </location>
</feature>
<dbReference type="EMBL" id="SSNY01000033">
    <property type="protein sequence ID" value="THF54329.1"/>
    <property type="molecule type" value="Genomic_DNA"/>
</dbReference>
<organism evidence="1 2">
    <name type="scientific">Ollibium composti</name>
    <dbReference type="NCBI Taxonomy" id="2675109"/>
    <lineage>
        <taxon>Bacteria</taxon>
        <taxon>Pseudomonadati</taxon>
        <taxon>Pseudomonadota</taxon>
        <taxon>Alphaproteobacteria</taxon>
        <taxon>Hyphomicrobiales</taxon>
        <taxon>Phyllobacteriaceae</taxon>
        <taxon>Ollibium</taxon>
    </lineage>
</organism>
<proteinExistence type="predicted"/>
<protein>
    <submittedName>
        <fullName evidence="1">IS21 family transposase</fullName>
    </submittedName>
</protein>
<accession>A0ABY2Q1J2</accession>
<comment type="caution">
    <text evidence="1">The sequence shown here is derived from an EMBL/GenBank/DDBJ whole genome shotgun (WGS) entry which is preliminary data.</text>
</comment>
<reference evidence="1 2" key="1">
    <citation type="submission" date="2019-04" db="EMBL/GenBank/DDBJ databases">
        <title>Mesorhizobium composti sp. nov., isolated from compost.</title>
        <authorList>
            <person name="Lin S.-Y."/>
            <person name="Hameed A."/>
            <person name="Hsieh Y.-T."/>
            <person name="Young C.-C."/>
        </authorList>
    </citation>
    <scope>NUCLEOTIDE SEQUENCE [LARGE SCALE GENOMIC DNA]</scope>
    <source>
        <strain evidence="1 2">CC-YTH430</strain>
    </source>
</reference>
<evidence type="ECO:0000313" key="1">
    <source>
        <dbReference type="EMBL" id="THF54329.1"/>
    </source>
</evidence>
<evidence type="ECO:0000313" key="2">
    <source>
        <dbReference type="Proteomes" id="UP000306441"/>
    </source>
</evidence>
<sequence>LSLVLQHDEQVVLTAVEMALQAGVPTKVHILNLLHRLVDGKPTETPIVDAPQALSLAKEPQANVERYDALRQVREVRHAS</sequence>
<keyword evidence="2" id="KW-1185">Reference proteome</keyword>
<name>A0ABY2Q1J2_9HYPH</name>